<dbReference type="InterPro" id="IPR022035">
    <property type="entry name" value="PCIF1_WW"/>
</dbReference>
<feature type="domain" description="PCIF1 WW" evidence="1">
    <location>
        <begin position="226"/>
        <end position="397"/>
    </location>
</feature>
<dbReference type="PANTHER" id="PTHR21727:SF0">
    <property type="entry name" value="MRNA (2'-O-METHYLADENOSINE-N(6)-)-METHYLTRANSFERASE"/>
    <property type="match status" value="1"/>
</dbReference>
<sequence length="448" mass="51321">MTHNDAALDAILAAMSRKSGHSSSYKDEVKSKNSVASRKRSFHKIEEACDGKELSASGIWNSKVRPIIALDDVKTQVGHLSVKGRIEIESAALEVERHRLVRRFCTMIEEAAAEIGITSVPNSVYEVWKFTSSLFNPKINTQQCISNDRELEDEFIKCGVDQPRAAAKCQELYRMFEEAVQDLHQKHQSLSRGRRRNKIKSCIEADQVSLSFGGVTVKCSAAHYSKLKHLHSIQVQCDRDGKSPLMNPNEAIFCVLMRYMALDGGGLHASLNEECFDVMLQYFDCQMECFASPLNSRYQQYCSAYPDTDFRFGSIGSFFHFYPQSGCYESNPPFLPRLIERMATHMTALLKSAEEALMFIIVVPAWKHTKAWQLLHESPYKNSYVFLRQKNHGFCEGKQQTRKTRWRIASSDSSIFFWQNKKAQEKWPVHKEGIQKLEQAFRSKQIRL</sequence>
<dbReference type="EMBL" id="FR824117">
    <property type="protein sequence ID" value="CCA19485.1"/>
    <property type="molecule type" value="Genomic_DNA"/>
</dbReference>
<dbReference type="AlphaFoldDB" id="F0WE56"/>
<organism evidence="2">
    <name type="scientific">Albugo laibachii Nc14</name>
    <dbReference type="NCBI Taxonomy" id="890382"/>
    <lineage>
        <taxon>Eukaryota</taxon>
        <taxon>Sar</taxon>
        <taxon>Stramenopiles</taxon>
        <taxon>Oomycota</taxon>
        <taxon>Peronosporomycetes</taxon>
        <taxon>Albuginales</taxon>
        <taxon>Albuginaceae</taxon>
        <taxon>Albugo</taxon>
    </lineage>
</organism>
<reference evidence="2" key="1">
    <citation type="journal article" date="2011" name="PLoS Biol.">
        <title>Gene gain and loss during evolution of obligate parasitism in the white rust pathogen of Arabidopsis thaliana.</title>
        <authorList>
            <person name="Kemen E."/>
            <person name="Gardiner A."/>
            <person name="Schultz-Larsen T."/>
            <person name="Kemen A.C."/>
            <person name="Balmuth A.L."/>
            <person name="Robert-Seilaniantz A."/>
            <person name="Bailey K."/>
            <person name="Holub E."/>
            <person name="Studholme D.J."/>
            <person name="Maclean D."/>
            <person name="Jones J.D."/>
        </authorList>
    </citation>
    <scope>NUCLEOTIDE SEQUENCE</scope>
</reference>
<evidence type="ECO:0000259" key="1">
    <source>
        <dbReference type="Pfam" id="PF12237"/>
    </source>
</evidence>
<gene>
    <name evidence="2" type="primary">AlNc14C72G4915</name>
    <name evidence="2" type="ORF">ALNC14_056280</name>
</gene>
<evidence type="ECO:0000313" key="2">
    <source>
        <dbReference type="EMBL" id="CCA19485.1"/>
    </source>
</evidence>
<dbReference type="Pfam" id="PF12237">
    <property type="entry name" value="PCIF1_WW"/>
    <property type="match status" value="1"/>
</dbReference>
<dbReference type="HOGENOM" id="CLU_049116_0_0_1"/>
<proteinExistence type="predicted"/>
<protein>
    <submittedName>
        <fullName evidence="2">Uncharacterized protein AlNc14C72G4915</fullName>
    </submittedName>
</protein>
<reference evidence="2" key="2">
    <citation type="submission" date="2011-02" db="EMBL/GenBank/DDBJ databases">
        <authorList>
            <person name="MacLean D."/>
        </authorList>
    </citation>
    <scope>NUCLEOTIDE SEQUENCE</scope>
</reference>
<dbReference type="PANTHER" id="PTHR21727">
    <property type="entry name" value="PHOSPHORYLATED CTD INTERACTING FACTOR 1"/>
    <property type="match status" value="1"/>
</dbReference>
<name>F0WE56_9STRA</name>
<dbReference type="InterPro" id="IPR039881">
    <property type="entry name" value="PCIF1-like"/>
</dbReference>
<dbReference type="GO" id="GO:0016422">
    <property type="term" value="F:mRNA (2'-O-methyladenosine-N6-)-methyltransferase activity"/>
    <property type="evidence" value="ECO:0007669"/>
    <property type="project" value="InterPro"/>
</dbReference>
<accession>F0WE56</accession>
<dbReference type="GO" id="GO:0099122">
    <property type="term" value="F:RNA polymerase II C-terminal domain binding"/>
    <property type="evidence" value="ECO:0007669"/>
    <property type="project" value="InterPro"/>
</dbReference>